<sequence length="353" mass="40374">MQNDKYITYTLQDFLDDDDFVRWAVQEDQANTEADAFWEAFPDRYPDHADTYRQALQFIRSYRTQDVRSDAAQKAQLWSRISATIQEEAANGHKEKMKRGRSWMKIAASLLLVIATGYLAIQYLHRNQVIDTDYGEKRTITLPDQSVVILNANSRLHYAAKWDSTAPREVWIEGEAFFDVRHVNRDTQHISPHERFLVHSDGITIEVLGTSFNVKNRHGKTNIGLITGKIKVAHTGGNAHQKQPAIVMLPGDYVEYGGEKLLSNQKLAKPEKLKDWTRKEIIFTNAALAEIIETLQDSYGYTVETRDDSIRQMKIEGEINVANVDELLTVISTTLNVKVDKSSEKHLVFYSGR</sequence>
<evidence type="ECO:0000259" key="3">
    <source>
        <dbReference type="Pfam" id="PF16344"/>
    </source>
</evidence>
<dbReference type="Gene3D" id="2.60.120.1440">
    <property type="match status" value="1"/>
</dbReference>
<dbReference type="PIRSF" id="PIRSF018266">
    <property type="entry name" value="FecR"/>
    <property type="match status" value="1"/>
</dbReference>
<dbReference type="PANTHER" id="PTHR30273">
    <property type="entry name" value="PERIPLASMIC SIGNAL SENSOR AND SIGMA FACTOR ACTIVATOR FECR-RELATED"/>
    <property type="match status" value="1"/>
</dbReference>
<evidence type="ECO:0000313" key="4">
    <source>
        <dbReference type="EMBL" id="TWI92119.1"/>
    </source>
</evidence>
<keyword evidence="5" id="KW-1185">Reference proteome</keyword>
<dbReference type="AlphaFoldDB" id="A0A562TF12"/>
<dbReference type="Proteomes" id="UP000316778">
    <property type="component" value="Unassembled WGS sequence"/>
</dbReference>
<reference evidence="4 5" key="1">
    <citation type="journal article" date="2013" name="Stand. Genomic Sci.">
        <title>Genomic Encyclopedia of Type Strains, Phase I: The one thousand microbial genomes (KMG-I) project.</title>
        <authorList>
            <person name="Kyrpides N.C."/>
            <person name="Woyke T."/>
            <person name="Eisen J.A."/>
            <person name="Garrity G."/>
            <person name="Lilburn T.G."/>
            <person name="Beck B.J."/>
            <person name="Whitman W.B."/>
            <person name="Hugenholtz P."/>
            <person name="Klenk H.P."/>
        </authorList>
    </citation>
    <scope>NUCLEOTIDE SEQUENCE [LARGE SCALE GENOMIC DNA]</scope>
    <source>
        <strain evidence="4 5">DSM 13484</strain>
    </source>
</reference>
<dbReference type="Pfam" id="PF04773">
    <property type="entry name" value="FecR"/>
    <property type="match status" value="1"/>
</dbReference>
<organism evidence="4 5">
    <name type="scientific">Chitinophaga japonensis</name>
    <name type="common">Flexibacter japonensis</name>
    <dbReference type="NCBI Taxonomy" id="104662"/>
    <lineage>
        <taxon>Bacteria</taxon>
        <taxon>Pseudomonadati</taxon>
        <taxon>Bacteroidota</taxon>
        <taxon>Chitinophagia</taxon>
        <taxon>Chitinophagales</taxon>
        <taxon>Chitinophagaceae</taxon>
        <taxon>Chitinophaga</taxon>
    </lineage>
</organism>
<dbReference type="PANTHER" id="PTHR30273:SF2">
    <property type="entry name" value="PROTEIN FECR"/>
    <property type="match status" value="1"/>
</dbReference>
<feature type="domain" description="FecR protein" evidence="2">
    <location>
        <begin position="129"/>
        <end position="231"/>
    </location>
</feature>
<dbReference type="GO" id="GO:0016989">
    <property type="term" value="F:sigma factor antagonist activity"/>
    <property type="evidence" value="ECO:0007669"/>
    <property type="project" value="TreeGrafter"/>
</dbReference>
<evidence type="ECO:0000256" key="1">
    <source>
        <dbReference type="SAM" id="Phobius"/>
    </source>
</evidence>
<keyword evidence="1" id="KW-0472">Membrane</keyword>
<dbReference type="OrthoDB" id="923517at2"/>
<keyword evidence="1" id="KW-1133">Transmembrane helix</keyword>
<comment type="caution">
    <text evidence="4">The sequence shown here is derived from an EMBL/GenBank/DDBJ whole genome shotgun (WGS) entry which is preliminary data.</text>
</comment>
<dbReference type="EMBL" id="VLLG01000002">
    <property type="protein sequence ID" value="TWI92119.1"/>
    <property type="molecule type" value="Genomic_DNA"/>
</dbReference>
<dbReference type="InterPro" id="IPR032508">
    <property type="entry name" value="FecR_C"/>
</dbReference>
<feature type="domain" description="Protein FecR C-terminal" evidence="3">
    <location>
        <begin position="281"/>
        <end position="342"/>
    </location>
</feature>
<proteinExistence type="predicted"/>
<evidence type="ECO:0000259" key="2">
    <source>
        <dbReference type="Pfam" id="PF04773"/>
    </source>
</evidence>
<keyword evidence="1" id="KW-0812">Transmembrane</keyword>
<dbReference type="InterPro" id="IPR006860">
    <property type="entry name" value="FecR"/>
</dbReference>
<dbReference type="RefSeq" id="WP_145711377.1">
    <property type="nucleotide sequence ID" value="NZ_BAAAFY010000001.1"/>
</dbReference>
<dbReference type="Pfam" id="PF16344">
    <property type="entry name" value="FecR_C"/>
    <property type="match status" value="1"/>
</dbReference>
<protein>
    <submittedName>
        <fullName evidence="4">FecR family protein</fullName>
    </submittedName>
</protein>
<dbReference type="InterPro" id="IPR012373">
    <property type="entry name" value="Ferrdict_sens_TM"/>
</dbReference>
<name>A0A562TF12_CHIJA</name>
<accession>A0A562TF12</accession>
<dbReference type="Gene3D" id="3.55.50.30">
    <property type="match status" value="1"/>
</dbReference>
<feature type="transmembrane region" description="Helical" evidence="1">
    <location>
        <begin position="103"/>
        <end position="121"/>
    </location>
</feature>
<evidence type="ECO:0000313" key="5">
    <source>
        <dbReference type="Proteomes" id="UP000316778"/>
    </source>
</evidence>
<gene>
    <name evidence="4" type="ORF">LX66_1502</name>
</gene>